<evidence type="ECO:0000313" key="2">
    <source>
        <dbReference type="EMBL" id="SUX18325.1"/>
    </source>
</evidence>
<organism evidence="2 3">
    <name type="scientific">Cardiobacterium valvarum</name>
    <dbReference type="NCBI Taxonomy" id="194702"/>
    <lineage>
        <taxon>Bacteria</taxon>
        <taxon>Pseudomonadati</taxon>
        <taxon>Pseudomonadota</taxon>
        <taxon>Gammaproteobacteria</taxon>
        <taxon>Cardiobacteriales</taxon>
        <taxon>Cardiobacteriaceae</taxon>
        <taxon>Cardiobacterium</taxon>
    </lineage>
</organism>
<keyword evidence="1" id="KW-1133">Transmembrane helix</keyword>
<proteinExistence type="predicted"/>
<reference evidence="2 3" key="1">
    <citation type="submission" date="2018-06" db="EMBL/GenBank/DDBJ databases">
        <authorList>
            <consortium name="Pathogen Informatics"/>
            <person name="Doyle S."/>
        </authorList>
    </citation>
    <scope>NUCLEOTIDE SEQUENCE [LARGE SCALE GENOMIC DNA]</scope>
    <source>
        <strain evidence="2 3">NCTC13294</strain>
    </source>
</reference>
<sequence length="168" mass="19318">MPLPHNFADLYREAPVFAACGAVYFACDIFLPNEGWPALLRPLLLALLLIPCARYLWRTRRHDRLNWRYQYPRLCVAAAGTAAIIMAAPVCLDLIGGSKTLTTRDFHIRESMPDRYNSGGFRLVLPAIRQDFPIDNRHYHPLNRATEIRVAYWPQSGIIQRIDILQSR</sequence>
<keyword evidence="3" id="KW-1185">Reference proteome</keyword>
<accession>A0A381DYN8</accession>
<name>A0A381DYN8_9GAMM</name>
<gene>
    <name evidence="2" type="ORF">NCTC13294_00244</name>
</gene>
<feature type="transmembrane region" description="Helical" evidence="1">
    <location>
        <begin position="77"/>
        <end position="95"/>
    </location>
</feature>
<dbReference type="Proteomes" id="UP000254572">
    <property type="component" value="Unassembled WGS sequence"/>
</dbReference>
<dbReference type="AlphaFoldDB" id="A0A381DYN8"/>
<keyword evidence="1" id="KW-0812">Transmembrane</keyword>
<evidence type="ECO:0000256" key="1">
    <source>
        <dbReference type="SAM" id="Phobius"/>
    </source>
</evidence>
<dbReference type="EMBL" id="UFUW01000001">
    <property type="protein sequence ID" value="SUX18325.1"/>
    <property type="molecule type" value="Genomic_DNA"/>
</dbReference>
<protein>
    <submittedName>
        <fullName evidence="2">Uncharacterized protein</fullName>
    </submittedName>
</protein>
<keyword evidence="1" id="KW-0472">Membrane</keyword>
<dbReference type="OrthoDB" id="7106979at2"/>
<evidence type="ECO:0000313" key="3">
    <source>
        <dbReference type="Proteomes" id="UP000254572"/>
    </source>
</evidence>
<feature type="transmembrane region" description="Helical" evidence="1">
    <location>
        <begin position="38"/>
        <end position="57"/>
    </location>
</feature>
<dbReference type="RefSeq" id="WP_115610569.1">
    <property type="nucleotide sequence ID" value="NZ_JBHLZC010000001.1"/>
</dbReference>